<sequence>MRDDEEFQKRFFAFFEDIIHHHLPEIDGVEVDKSFEPCIERPPQPPSSDATLDMLNEWESVFCTQIKMCGEILQCHGCRKVCHKYGNDDHCRFLFPHDIVEASYFDSETNSIFLLVRDGNVNYFNPYLLVFCRHNHDIKCILSGKAAKAAMFYITDYITKSDLKTHEMLSLL</sequence>
<feature type="non-terminal residue" evidence="1">
    <location>
        <position position="172"/>
    </location>
</feature>
<dbReference type="Proteomes" id="UP000736335">
    <property type="component" value="Unassembled WGS sequence"/>
</dbReference>
<dbReference type="OrthoDB" id="3267861at2759"/>
<reference evidence="1" key="1">
    <citation type="journal article" date="2020" name="Nat. Commun.">
        <title>Large-scale genome sequencing of mycorrhizal fungi provides insights into the early evolution of symbiotic traits.</title>
        <authorList>
            <person name="Miyauchi S."/>
            <person name="Kiss E."/>
            <person name="Kuo A."/>
            <person name="Drula E."/>
            <person name="Kohler A."/>
            <person name="Sanchez-Garcia M."/>
            <person name="Morin E."/>
            <person name="Andreopoulos B."/>
            <person name="Barry K.W."/>
            <person name="Bonito G."/>
            <person name="Buee M."/>
            <person name="Carver A."/>
            <person name="Chen C."/>
            <person name="Cichocki N."/>
            <person name="Clum A."/>
            <person name="Culley D."/>
            <person name="Crous P.W."/>
            <person name="Fauchery L."/>
            <person name="Girlanda M."/>
            <person name="Hayes R.D."/>
            <person name="Keri Z."/>
            <person name="LaButti K."/>
            <person name="Lipzen A."/>
            <person name="Lombard V."/>
            <person name="Magnuson J."/>
            <person name="Maillard F."/>
            <person name="Murat C."/>
            <person name="Nolan M."/>
            <person name="Ohm R.A."/>
            <person name="Pangilinan J."/>
            <person name="Pereira M.F."/>
            <person name="Perotto S."/>
            <person name="Peter M."/>
            <person name="Pfister S."/>
            <person name="Riley R."/>
            <person name="Sitrit Y."/>
            <person name="Stielow J.B."/>
            <person name="Szollosi G."/>
            <person name="Zifcakova L."/>
            <person name="Stursova M."/>
            <person name="Spatafora J.W."/>
            <person name="Tedersoo L."/>
            <person name="Vaario L.M."/>
            <person name="Yamada A."/>
            <person name="Yan M."/>
            <person name="Wang P."/>
            <person name="Xu J."/>
            <person name="Bruns T."/>
            <person name="Baldrian P."/>
            <person name="Vilgalys R."/>
            <person name="Dunand C."/>
            <person name="Henrissat B."/>
            <person name="Grigoriev I.V."/>
            <person name="Hibbett D."/>
            <person name="Nagy L.G."/>
            <person name="Martin F.M."/>
        </authorList>
    </citation>
    <scope>NUCLEOTIDE SEQUENCE</scope>
    <source>
        <strain evidence="1">UH-Tt-Lm1</strain>
    </source>
</reference>
<evidence type="ECO:0000313" key="1">
    <source>
        <dbReference type="EMBL" id="KAF9779879.1"/>
    </source>
</evidence>
<reference evidence="1" key="2">
    <citation type="submission" date="2020-11" db="EMBL/GenBank/DDBJ databases">
        <authorList>
            <consortium name="DOE Joint Genome Institute"/>
            <person name="Kuo A."/>
            <person name="Miyauchi S."/>
            <person name="Kiss E."/>
            <person name="Drula E."/>
            <person name="Kohler A."/>
            <person name="Sanchez-Garcia M."/>
            <person name="Andreopoulos B."/>
            <person name="Barry K.W."/>
            <person name="Bonito G."/>
            <person name="Buee M."/>
            <person name="Carver A."/>
            <person name="Chen C."/>
            <person name="Cichocki N."/>
            <person name="Clum A."/>
            <person name="Culley D."/>
            <person name="Crous P.W."/>
            <person name="Fauchery L."/>
            <person name="Girlanda M."/>
            <person name="Hayes R."/>
            <person name="Keri Z."/>
            <person name="Labutti K."/>
            <person name="Lipzen A."/>
            <person name="Lombard V."/>
            <person name="Magnuson J."/>
            <person name="Maillard F."/>
            <person name="Morin E."/>
            <person name="Murat C."/>
            <person name="Nolan M."/>
            <person name="Ohm R."/>
            <person name="Pangilinan J."/>
            <person name="Pereira M."/>
            <person name="Perotto S."/>
            <person name="Peter M."/>
            <person name="Riley R."/>
            <person name="Sitrit Y."/>
            <person name="Stielow B."/>
            <person name="Szollosi G."/>
            <person name="Zifcakova L."/>
            <person name="Stursova M."/>
            <person name="Spatafora J.W."/>
            <person name="Tedersoo L."/>
            <person name="Vaario L.-M."/>
            <person name="Yamada A."/>
            <person name="Yan M."/>
            <person name="Wang P."/>
            <person name="Xu J."/>
            <person name="Bruns T."/>
            <person name="Baldrian P."/>
            <person name="Vilgalys R."/>
            <person name="Henrissat B."/>
            <person name="Grigoriev I.V."/>
            <person name="Hibbett D."/>
            <person name="Nagy L.G."/>
            <person name="Martin F.M."/>
        </authorList>
    </citation>
    <scope>NUCLEOTIDE SEQUENCE</scope>
    <source>
        <strain evidence="1">UH-Tt-Lm1</strain>
    </source>
</reference>
<comment type="caution">
    <text evidence="1">The sequence shown here is derived from an EMBL/GenBank/DDBJ whole genome shotgun (WGS) entry which is preliminary data.</text>
</comment>
<proteinExistence type="predicted"/>
<keyword evidence="2" id="KW-1185">Reference proteome</keyword>
<accession>A0A9P6H8G8</accession>
<name>A0A9P6H8G8_9AGAM</name>
<dbReference type="EMBL" id="WIUZ02000018">
    <property type="protein sequence ID" value="KAF9779879.1"/>
    <property type="molecule type" value="Genomic_DNA"/>
</dbReference>
<evidence type="ECO:0000313" key="2">
    <source>
        <dbReference type="Proteomes" id="UP000736335"/>
    </source>
</evidence>
<dbReference type="AlphaFoldDB" id="A0A9P6H8G8"/>
<gene>
    <name evidence="1" type="ORF">BJ322DRAFT_1012888</name>
</gene>
<protein>
    <submittedName>
        <fullName evidence="1">Uncharacterized protein</fullName>
    </submittedName>
</protein>
<organism evidence="1 2">
    <name type="scientific">Thelephora terrestris</name>
    <dbReference type="NCBI Taxonomy" id="56493"/>
    <lineage>
        <taxon>Eukaryota</taxon>
        <taxon>Fungi</taxon>
        <taxon>Dikarya</taxon>
        <taxon>Basidiomycota</taxon>
        <taxon>Agaricomycotina</taxon>
        <taxon>Agaricomycetes</taxon>
        <taxon>Thelephorales</taxon>
        <taxon>Thelephoraceae</taxon>
        <taxon>Thelephora</taxon>
    </lineage>
</organism>